<dbReference type="SMART" id="SM00419">
    <property type="entry name" value="HTH_CRP"/>
    <property type="match status" value="1"/>
</dbReference>
<name>A0A948WMP8_9FIRM</name>
<dbReference type="GO" id="GO:0006355">
    <property type="term" value="P:regulation of DNA-templated transcription"/>
    <property type="evidence" value="ECO:0007669"/>
    <property type="project" value="InterPro"/>
</dbReference>
<dbReference type="InterPro" id="IPR014710">
    <property type="entry name" value="RmlC-like_jellyroll"/>
</dbReference>
<evidence type="ECO:0000259" key="5">
    <source>
        <dbReference type="PROSITE" id="PS51063"/>
    </source>
</evidence>
<dbReference type="InterPro" id="IPR012318">
    <property type="entry name" value="HTH_CRP"/>
</dbReference>
<dbReference type="Gene3D" id="1.10.10.10">
    <property type="entry name" value="Winged helix-like DNA-binding domain superfamily/Winged helix DNA-binding domain"/>
    <property type="match status" value="1"/>
</dbReference>
<dbReference type="InterPro" id="IPR036388">
    <property type="entry name" value="WH-like_DNA-bd_sf"/>
</dbReference>
<dbReference type="CDD" id="cd00092">
    <property type="entry name" value="HTH_CRP"/>
    <property type="match status" value="1"/>
</dbReference>
<dbReference type="Gene3D" id="2.60.120.10">
    <property type="entry name" value="Jelly Rolls"/>
    <property type="match status" value="1"/>
</dbReference>
<evidence type="ECO:0000256" key="2">
    <source>
        <dbReference type="ARBA" id="ARBA00023125"/>
    </source>
</evidence>
<dbReference type="EMBL" id="JAHLFP010000001">
    <property type="protein sequence ID" value="MBU3805312.1"/>
    <property type="molecule type" value="Genomic_DNA"/>
</dbReference>
<dbReference type="InterPro" id="IPR018490">
    <property type="entry name" value="cNMP-bd_dom_sf"/>
</dbReference>
<dbReference type="PRINTS" id="PR00034">
    <property type="entry name" value="HTHCRP"/>
</dbReference>
<proteinExistence type="predicted"/>
<accession>A0A948WMP8</accession>
<dbReference type="SUPFAM" id="SSF51206">
    <property type="entry name" value="cAMP-binding domain-like"/>
    <property type="match status" value="1"/>
</dbReference>
<comment type="caution">
    <text evidence="6">The sequence shown here is derived from an EMBL/GenBank/DDBJ whole genome shotgun (WGS) entry which is preliminary data.</text>
</comment>
<evidence type="ECO:0000313" key="7">
    <source>
        <dbReference type="Proteomes" id="UP000713596"/>
    </source>
</evidence>
<evidence type="ECO:0000259" key="4">
    <source>
        <dbReference type="PROSITE" id="PS50042"/>
    </source>
</evidence>
<reference evidence="6" key="2">
    <citation type="submission" date="2021-04" db="EMBL/GenBank/DDBJ databases">
        <authorList>
            <person name="Gilroy R."/>
        </authorList>
    </citation>
    <scope>NUCLEOTIDE SEQUENCE</scope>
    <source>
        <strain evidence="6">B5_2728</strain>
    </source>
</reference>
<dbReference type="AlphaFoldDB" id="A0A948WMP8"/>
<protein>
    <submittedName>
        <fullName evidence="6">Crp/Fnr family transcriptional regulator</fullName>
    </submittedName>
</protein>
<organism evidence="6 7">
    <name type="scientific">Candidatus Allofournierella pullistercoris</name>
    <dbReference type="NCBI Taxonomy" id="2838597"/>
    <lineage>
        <taxon>Bacteria</taxon>
        <taxon>Bacillati</taxon>
        <taxon>Bacillota</taxon>
        <taxon>Clostridia</taxon>
        <taxon>Eubacteriales</taxon>
        <taxon>Oscillospiraceae</taxon>
        <taxon>Allofournierella</taxon>
    </lineage>
</organism>
<evidence type="ECO:0000313" key="6">
    <source>
        <dbReference type="EMBL" id="MBU3805312.1"/>
    </source>
</evidence>
<keyword evidence="1" id="KW-0805">Transcription regulation</keyword>
<evidence type="ECO:0000256" key="3">
    <source>
        <dbReference type="ARBA" id="ARBA00023163"/>
    </source>
</evidence>
<evidence type="ECO:0000256" key="1">
    <source>
        <dbReference type="ARBA" id="ARBA00023015"/>
    </source>
</evidence>
<dbReference type="CDD" id="cd00038">
    <property type="entry name" value="CAP_ED"/>
    <property type="match status" value="1"/>
</dbReference>
<keyword evidence="3" id="KW-0804">Transcription</keyword>
<dbReference type="PROSITE" id="PS50042">
    <property type="entry name" value="CNMP_BINDING_3"/>
    <property type="match status" value="1"/>
</dbReference>
<dbReference type="Proteomes" id="UP000713596">
    <property type="component" value="Unassembled WGS sequence"/>
</dbReference>
<dbReference type="GO" id="GO:0003677">
    <property type="term" value="F:DNA binding"/>
    <property type="evidence" value="ECO:0007669"/>
    <property type="project" value="UniProtKB-KW"/>
</dbReference>
<feature type="domain" description="HTH crp-type" evidence="5">
    <location>
        <begin position="145"/>
        <end position="211"/>
    </location>
</feature>
<dbReference type="SUPFAM" id="SSF46785">
    <property type="entry name" value="Winged helix' DNA-binding domain"/>
    <property type="match status" value="1"/>
</dbReference>
<dbReference type="Pfam" id="PF00027">
    <property type="entry name" value="cNMP_binding"/>
    <property type="match status" value="1"/>
</dbReference>
<dbReference type="Pfam" id="PF13545">
    <property type="entry name" value="HTH_Crp_2"/>
    <property type="match status" value="1"/>
</dbReference>
<sequence length="222" mass="25505">MEFQEYLPFWAKLTPEQQAFLARSITRYDVPKGEIVHNDSEGCIGPLIVISGQLRVYSNSDDGREITLYRLFERDVCILSAYCMLNSLQFDISIQAEKDCQLYRIPAPVYKKLMQESAPVANYTTELIASSFSEVMWLLDQILYKHLDSRLAGFLVGECQLNDTLQLKITHEEIAHHLGSAREVVTRMLKYFQSEHMVEVSRGCVTITDLKKLTETARDSLR</sequence>
<reference evidence="6" key="1">
    <citation type="journal article" date="2021" name="PeerJ">
        <title>Extensive microbial diversity within the chicken gut microbiome revealed by metagenomics and culture.</title>
        <authorList>
            <person name="Gilroy R."/>
            <person name="Ravi A."/>
            <person name="Getino M."/>
            <person name="Pursley I."/>
            <person name="Horton D.L."/>
            <person name="Alikhan N.F."/>
            <person name="Baker D."/>
            <person name="Gharbi K."/>
            <person name="Hall N."/>
            <person name="Watson M."/>
            <person name="Adriaenssens E.M."/>
            <person name="Foster-Nyarko E."/>
            <person name="Jarju S."/>
            <person name="Secka A."/>
            <person name="Antonio M."/>
            <person name="Oren A."/>
            <person name="Chaudhuri R.R."/>
            <person name="La Ragione R."/>
            <person name="Hildebrand F."/>
            <person name="Pallen M.J."/>
        </authorList>
    </citation>
    <scope>NUCLEOTIDE SEQUENCE</scope>
    <source>
        <strain evidence="6">B5_2728</strain>
    </source>
</reference>
<dbReference type="PROSITE" id="PS51063">
    <property type="entry name" value="HTH_CRP_2"/>
    <property type="match status" value="1"/>
</dbReference>
<feature type="domain" description="Cyclic nucleotide-binding" evidence="4">
    <location>
        <begin position="9"/>
        <end position="131"/>
    </location>
</feature>
<keyword evidence="2" id="KW-0238">DNA-binding</keyword>
<dbReference type="InterPro" id="IPR036390">
    <property type="entry name" value="WH_DNA-bd_sf"/>
</dbReference>
<dbReference type="InterPro" id="IPR000595">
    <property type="entry name" value="cNMP-bd_dom"/>
</dbReference>
<gene>
    <name evidence="6" type="ORF">H9882_00185</name>
</gene>